<name>A0ABV9P7F7_9FLAO</name>
<sequence>MIEYTEGIYTYYVYILTNKNRTVLYTGVTNNLKQRLHQHENKVNPESFTARYKAHNLIYFEKFGWIQLAIEREKEIKNLTREKKLQLIKEINPDLEFWNEKFKIEFPTE</sequence>
<evidence type="ECO:0000313" key="4">
    <source>
        <dbReference type="Proteomes" id="UP001595885"/>
    </source>
</evidence>
<dbReference type="CDD" id="cd10448">
    <property type="entry name" value="GIY-YIG_unchar_3"/>
    <property type="match status" value="1"/>
</dbReference>
<dbReference type="PROSITE" id="PS50164">
    <property type="entry name" value="GIY_YIG"/>
    <property type="match status" value="1"/>
</dbReference>
<dbReference type="PANTHER" id="PTHR34477:SF5">
    <property type="entry name" value="BSL5627 PROTEIN"/>
    <property type="match status" value="1"/>
</dbReference>
<comment type="similarity">
    <text evidence="1">Belongs to the UPF0213 family.</text>
</comment>
<dbReference type="Pfam" id="PF01541">
    <property type="entry name" value="GIY-YIG"/>
    <property type="match status" value="1"/>
</dbReference>
<evidence type="ECO:0000256" key="1">
    <source>
        <dbReference type="ARBA" id="ARBA00007435"/>
    </source>
</evidence>
<dbReference type="InterPro" id="IPR035901">
    <property type="entry name" value="GIY-YIG_endonuc_sf"/>
</dbReference>
<evidence type="ECO:0000313" key="3">
    <source>
        <dbReference type="EMBL" id="MFC4740002.1"/>
    </source>
</evidence>
<dbReference type="InterPro" id="IPR050190">
    <property type="entry name" value="UPF0213_domain"/>
</dbReference>
<dbReference type="EMBL" id="JBHSGW010000025">
    <property type="protein sequence ID" value="MFC4740002.1"/>
    <property type="molecule type" value="Genomic_DNA"/>
</dbReference>
<dbReference type="SUPFAM" id="SSF82771">
    <property type="entry name" value="GIY-YIG endonuclease"/>
    <property type="match status" value="1"/>
</dbReference>
<dbReference type="PANTHER" id="PTHR34477">
    <property type="entry name" value="UPF0213 PROTEIN YHBQ"/>
    <property type="match status" value="1"/>
</dbReference>
<keyword evidence="4" id="KW-1185">Reference proteome</keyword>
<evidence type="ECO:0000259" key="2">
    <source>
        <dbReference type="PROSITE" id="PS50164"/>
    </source>
</evidence>
<dbReference type="InterPro" id="IPR000305">
    <property type="entry name" value="GIY-YIG_endonuc"/>
</dbReference>
<organism evidence="3 4">
    <name type="scientific">Flavobacterium ponti</name>
    <dbReference type="NCBI Taxonomy" id="665133"/>
    <lineage>
        <taxon>Bacteria</taxon>
        <taxon>Pseudomonadati</taxon>
        <taxon>Bacteroidota</taxon>
        <taxon>Flavobacteriia</taxon>
        <taxon>Flavobacteriales</taxon>
        <taxon>Flavobacteriaceae</taxon>
        <taxon>Flavobacterium</taxon>
    </lineage>
</organism>
<feature type="domain" description="GIY-YIG" evidence="2">
    <location>
        <begin position="9"/>
        <end position="86"/>
    </location>
</feature>
<accession>A0ABV9P7F7</accession>
<dbReference type="Gene3D" id="3.40.1440.10">
    <property type="entry name" value="GIY-YIG endonuclease"/>
    <property type="match status" value="1"/>
</dbReference>
<dbReference type="RefSeq" id="WP_379740508.1">
    <property type="nucleotide sequence ID" value="NZ_JBHSGW010000025.1"/>
</dbReference>
<comment type="caution">
    <text evidence="3">The sequence shown here is derived from an EMBL/GenBank/DDBJ whole genome shotgun (WGS) entry which is preliminary data.</text>
</comment>
<dbReference type="Proteomes" id="UP001595885">
    <property type="component" value="Unassembled WGS sequence"/>
</dbReference>
<gene>
    <name evidence="3" type="ORF">ACFO3U_08345</name>
</gene>
<dbReference type="SMART" id="SM00465">
    <property type="entry name" value="GIYc"/>
    <property type="match status" value="1"/>
</dbReference>
<protein>
    <submittedName>
        <fullName evidence="3">GIY-YIG nuclease family protein</fullName>
    </submittedName>
</protein>
<proteinExistence type="inferred from homology"/>
<reference evidence="4" key="1">
    <citation type="journal article" date="2019" name="Int. J. Syst. Evol. Microbiol.">
        <title>The Global Catalogue of Microorganisms (GCM) 10K type strain sequencing project: providing services to taxonomists for standard genome sequencing and annotation.</title>
        <authorList>
            <consortium name="The Broad Institute Genomics Platform"/>
            <consortium name="The Broad Institute Genome Sequencing Center for Infectious Disease"/>
            <person name="Wu L."/>
            <person name="Ma J."/>
        </authorList>
    </citation>
    <scope>NUCLEOTIDE SEQUENCE [LARGE SCALE GENOMIC DNA]</scope>
    <source>
        <strain evidence="4">CCUG 50349</strain>
    </source>
</reference>